<feature type="domain" description="HTH LytTR-type" evidence="4">
    <location>
        <begin position="152"/>
        <end position="254"/>
    </location>
</feature>
<dbReference type="PROSITE" id="PS50930">
    <property type="entry name" value="HTH_LYTTR"/>
    <property type="match status" value="1"/>
</dbReference>
<accession>A0ABN1G316</accession>
<evidence type="ECO:0000259" key="3">
    <source>
        <dbReference type="PROSITE" id="PS50110"/>
    </source>
</evidence>
<keyword evidence="6" id="KW-1185">Reference proteome</keyword>
<evidence type="ECO:0000313" key="6">
    <source>
        <dbReference type="Proteomes" id="UP001500957"/>
    </source>
</evidence>
<evidence type="ECO:0000259" key="4">
    <source>
        <dbReference type="PROSITE" id="PS50930"/>
    </source>
</evidence>
<dbReference type="Proteomes" id="UP001500957">
    <property type="component" value="Unassembled WGS sequence"/>
</dbReference>
<protein>
    <submittedName>
        <fullName evidence="5">LytTR family DNA-binding domain-containing protein</fullName>
    </submittedName>
</protein>
<proteinExistence type="predicted"/>
<dbReference type="GO" id="GO:0003677">
    <property type="term" value="F:DNA binding"/>
    <property type="evidence" value="ECO:0007669"/>
    <property type="project" value="UniProtKB-KW"/>
</dbReference>
<reference evidence="5 6" key="1">
    <citation type="journal article" date="2019" name="Int. J. Syst. Evol. Microbiol.">
        <title>The Global Catalogue of Microorganisms (GCM) 10K type strain sequencing project: providing services to taxonomists for standard genome sequencing and annotation.</title>
        <authorList>
            <consortium name="The Broad Institute Genomics Platform"/>
            <consortium name="The Broad Institute Genome Sequencing Center for Infectious Disease"/>
            <person name="Wu L."/>
            <person name="Ma J."/>
        </authorList>
    </citation>
    <scope>NUCLEOTIDE SEQUENCE [LARGE SCALE GENOMIC DNA]</scope>
    <source>
        <strain evidence="5 6">JCM 10671</strain>
    </source>
</reference>
<name>A0ABN1G316_9ACTN</name>
<dbReference type="RefSeq" id="WP_344600343.1">
    <property type="nucleotide sequence ID" value="NZ_BAAAHE010000001.1"/>
</dbReference>
<evidence type="ECO:0000256" key="2">
    <source>
        <dbReference type="SAM" id="MobiDB-lite"/>
    </source>
</evidence>
<dbReference type="EMBL" id="BAAAHE010000001">
    <property type="protein sequence ID" value="GAA0602886.1"/>
    <property type="molecule type" value="Genomic_DNA"/>
</dbReference>
<feature type="modified residue" description="4-aspartylphosphate" evidence="1">
    <location>
        <position position="63"/>
    </location>
</feature>
<keyword evidence="1" id="KW-0597">Phosphoprotein</keyword>
<comment type="caution">
    <text evidence="5">The sequence shown here is derived from an EMBL/GenBank/DDBJ whole genome shotgun (WGS) entry which is preliminary data.</text>
</comment>
<dbReference type="Gene3D" id="2.40.50.1020">
    <property type="entry name" value="LytTr DNA-binding domain"/>
    <property type="match status" value="1"/>
</dbReference>
<sequence>MTTDASGDRKLTVLAVDDEAPALSELVYLLRQDPHIGTVLSADSGAEALRQLGLHTIDGIFMDIRMPGLSGVELATVLAQFRNPPPIVFVTAFDSHAVDAFELKAVDYVLKPARPERLAEAVRRLVARVDSANAPAAPAPAATPATPDDETIPVELGGVTRFISRSDVRYVESHGDYARLHTSDATHLVRVPMATLEERWRDAGFIRIHRSYLVSLAHVTEVRLATGRSSVVLGNEELTVSRRHTRDLREVLVRRSRPTSSSNNTPAERPEARE</sequence>
<evidence type="ECO:0000256" key="1">
    <source>
        <dbReference type="PROSITE-ProRule" id="PRU00169"/>
    </source>
</evidence>
<evidence type="ECO:0000313" key="5">
    <source>
        <dbReference type="EMBL" id="GAA0602886.1"/>
    </source>
</evidence>
<dbReference type="SMART" id="SM00448">
    <property type="entry name" value="REC"/>
    <property type="match status" value="1"/>
</dbReference>
<feature type="region of interest" description="Disordered" evidence="2">
    <location>
        <begin position="253"/>
        <end position="274"/>
    </location>
</feature>
<dbReference type="InterPro" id="IPR011006">
    <property type="entry name" value="CheY-like_superfamily"/>
</dbReference>
<keyword evidence="5" id="KW-0238">DNA-binding</keyword>
<dbReference type="PROSITE" id="PS50110">
    <property type="entry name" value="RESPONSE_REGULATORY"/>
    <property type="match status" value="1"/>
</dbReference>
<feature type="domain" description="Response regulatory" evidence="3">
    <location>
        <begin position="12"/>
        <end position="126"/>
    </location>
</feature>
<dbReference type="Pfam" id="PF00072">
    <property type="entry name" value="Response_reg"/>
    <property type="match status" value="1"/>
</dbReference>
<dbReference type="InterPro" id="IPR046947">
    <property type="entry name" value="LytR-like"/>
</dbReference>
<dbReference type="InterPro" id="IPR007492">
    <property type="entry name" value="LytTR_DNA-bd_dom"/>
</dbReference>
<dbReference type="SUPFAM" id="SSF52172">
    <property type="entry name" value="CheY-like"/>
    <property type="match status" value="1"/>
</dbReference>
<dbReference type="Gene3D" id="3.40.50.2300">
    <property type="match status" value="1"/>
</dbReference>
<dbReference type="InterPro" id="IPR001789">
    <property type="entry name" value="Sig_transdc_resp-reg_receiver"/>
</dbReference>
<gene>
    <name evidence="5" type="ORF">GCM10009547_00450</name>
</gene>
<organism evidence="5 6">
    <name type="scientific">Sporichthya brevicatena</name>
    <dbReference type="NCBI Taxonomy" id="171442"/>
    <lineage>
        <taxon>Bacteria</taxon>
        <taxon>Bacillati</taxon>
        <taxon>Actinomycetota</taxon>
        <taxon>Actinomycetes</taxon>
        <taxon>Sporichthyales</taxon>
        <taxon>Sporichthyaceae</taxon>
        <taxon>Sporichthya</taxon>
    </lineage>
</organism>
<dbReference type="Pfam" id="PF04397">
    <property type="entry name" value="LytTR"/>
    <property type="match status" value="1"/>
</dbReference>
<dbReference type="PANTHER" id="PTHR37299:SF1">
    <property type="entry name" value="STAGE 0 SPORULATION PROTEIN A HOMOLOG"/>
    <property type="match status" value="1"/>
</dbReference>
<dbReference type="SMART" id="SM00850">
    <property type="entry name" value="LytTR"/>
    <property type="match status" value="1"/>
</dbReference>
<dbReference type="PANTHER" id="PTHR37299">
    <property type="entry name" value="TRANSCRIPTIONAL REGULATOR-RELATED"/>
    <property type="match status" value="1"/>
</dbReference>